<organism evidence="2">
    <name type="scientific">marine sediment metagenome</name>
    <dbReference type="NCBI Taxonomy" id="412755"/>
    <lineage>
        <taxon>unclassified sequences</taxon>
        <taxon>metagenomes</taxon>
        <taxon>ecological metagenomes</taxon>
    </lineage>
</organism>
<comment type="caution">
    <text evidence="2">The sequence shown here is derived from an EMBL/GenBank/DDBJ whole genome shotgun (WGS) entry which is preliminary data.</text>
</comment>
<feature type="coiled-coil region" evidence="1">
    <location>
        <begin position="6"/>
        <end position="40"/>
    </location>
</feature>
<evidence type="ECO:0000256" key="1">
    <source>
        <dbReference type="SAM" id="Coils"/>
    </source>
</evidence>
<name>X0VN33_9ZZZZ</name>
<gene>
    <name evidence="2" type="ORF">S01H1_50999</name>
</gene>
<protein>
    <submittedName>
        <fullName evidence="2">Uncharacterized protein</fullName>
    </submittedName>
</protein>
<proteinExistence type="predicted"/>
<accession>X0VN33</accession>
<dbReference type="EMBL" id="BARS01032890">
    <property type="protein sequence ID" value="GAG19650.1"/>
    <property type="molecule type" value="Genomic_DNA"/>
</dbReference>
<feature type="non-terminal residue" evidence="2">
    <location>
        <position position="51"/>
    </location>
</feature>
<dbReference type="AlphaFoldDB" id="X0VN33"/>
<keyword evidence="1" id="KW-0175">Coiled coil</keyword>
<evidence type="ECO:0000313" key="2">
    <source>
        <dbReference type="EMBL" id="GAG19650.1"/>
    </source>
</evidence>
<sequence>MAKKDLKNVLDNIEKSEDVSARMEQKIKRLTELVQRQKKVISDQTALLDTQ</sequence>
<reference evidence="2" key="1">
    <citation type="journal article" date="2014" name="Front. Microbiol.">
        <title>High frequency of phylogenetically diverse reductive dehalogenase-homologous genes in deep subseafloor sedimentary metagenomes.</title>
        <authorList>
            <person name="Kawai M."/>
            <person name="Futagami T."/>
            <person name="Toyoda A."/>
            <person name="Takaki Y."/>
            <person name="Nishi S."/>
            <person name="Hori S."/>
            <person name="Arai W."/>
            <person name="Tsubouchi T."/>
            <person name="Morono Y."/>
            <person name="Uchiyama I."/>
            <person name="Ito T."/>
            <person name="Fujiyama A."/>
            <person name="Inagaki F."/>
            <person name="Takami H."/>
        </authorList>
    </citation>
    <scope>NUCLEOTIDE SEQUENCE</scope>
    <source>
        <strain evidence="2">Expedition CK06-06</strain>
    </source>
</reference>